<keyword evidence="3" id="KW-0812">Transmembrane</keyword>
<dbReference type="CDD" id="cd01127">
    <property type="entry name" value="TrwB_TraG_TraD_VirD4"/>
    <property type="match status" value="1"/>
</dbReference>
<name>A0A4U8SWU7_9HELI</name>
<dbReference type="InterPro" id="IPR027417">
    <property type="entry name" value="P-loop_NTPase"/>
</dbReference>
<dbReference type="InterPro" id="IPR019476">
    <property type="entry name" value="T4SS_TraD_DNA-bd"/>
</dbReference>
<evidence type="ECO:0000313" key="9">
    <source>
        <dbReference type="Proteomes" id="UP000029921"/>
    </source>
</evidence>
<keyword evidence="9" id="KW-1185">Reference proteome</keyword>
<proteinExistence type="predicted"/>
<dbReference type="Proteomes" id="UP000029921">
    <property type="component" value="Unassembled WGS sequence"/>
</dbReference>
<keyword evidence="2" id="KW-1003">Cell membrane</keyword>
<protein>
    <submittedName>
        <fullName evidence="8">Uncharacterized protein</fullName>
    </submittedName>
</protein>
<feature type="domain" description="TraD/TraG TraM recognition site" evidence="7">
    <location>
        <begin position="425"/>
        <end position="529"/>
    </location>
</feature>
<dbReference type="EMBL" id="JRPE02000015">
    <property type="protein sequence ID" value="TLD91376.1"/>
    <property type="molecule type" value="Genomic_DNA"/>
</dbReference>
<evidence type="ECO:0000256" key="2">
    <source>
        <dbReference type="ARBA" id="ARBA00022475"/>
    </source>
</evidence>
<dbReference type="InterPro" id="IPR032689">
    <property type="entry name" value="TraG-D_C"/>
</dbReference>
<dbReference type="PANTHER" id="PTHR37937">
    <property type="entry name" value="CONJUGATIVE TRANSFER: DNA TRANSPORT"/>
    <property type="match status" value="1"/>
</dbReference>
<dbReference type="InterPro" id="IPR051539">
    <property type="entry name" value="T4SS-coupling_protein"/>
</dbReference>
<keyword evidence="4" id="KW-1133">Transmembrane helix</keyword>
<dbReference type="Pfam" id="PF10412">
    <property type="entry name" value="TrwB_AAD_bind"/>
    <property type="match status" value="1"/>
</dbReference>
<dbReference type="Gene3D" id="3.40.50.300">
    <property type="entry name" value="P-loop containing nucleotide triphosphate hydrolases"/>
    <property type="match status" value="2"/>
</dbReference>
<gene>
    <name evidence="8" type="ORF">LS74_009030</name>
</gene>
<accession>A0A4U8SWU7</accession>
<dbReference type="SUPFAM" id="SSF52540">
    <property type="entry name" value="P-loop containing nucleoside triphosphate hydrolases"/>
    <property type="match status" value="1"/>
</dbReference>
<evidence type="ECO:0000259" key="6">
    <source>
        <dbReference type="Pfam" id="PF10412"/>
    </source>
</evidence>
<evidence type="ECO:0000256" key="3">
    <source>
        <dbReference type="ARBA" id="ARBA00022692"/>
    </source>
</evidence>
<comment type="caution">
    <text evidence="8">The sequence shown here is derived from an EMBL/GenBank/DDBJ whole genome shotgun (WGS) entry which is preliminary data.</text>
</comment>
<evidence type="ECO:0000256" key="4">
    <source>
        <dbReference type="ARBA" id="ARBA00022989"/>
    </source>
</evidence>
<dbReference type="Pfam" id="PF12696">
    <property type="entry name" value="TraG-D_C"/>
    <property type="match status" value="1"/>
</dbReference>
<evidence type="ECO:0000313" key="8">
    <source>
        <dbReference type="EMBL" id="TLD91376.1"/>
    </source>
</evidence>
<sequence length="596" mass="67819">MFFTPLKEKIINNDKEIKSARKELITKKDKGHLSRWQEDKINKKINSLFNKKYELETKFINKNIKDGLYLGIGINLETFDKHTIVLPWRDFINHAIVYGTTRMGKTKLMLNIIRQNLLHGDNVIINDPKGGIDQEILNQVVNFLREAGRETDLIYINPVFPNATEYFNPIYGLGDDDIANLVATILYPNTQGDNAFYSGYTFTILKTILYSLNFLEKAMDPTGEGVAKKERYEQEKYIKIKHLRGKELLSFDVENSIANPDVAERFSADMSYVELGKQNMFNRTLVTFKDLLHYCLHENLSALKGTVESTIAGTPELSLMKTEAMMLLQTVFEIPKEHHSKISVSLVNFLSDVANGFLGSMFCTVRINPLLSRLANSERGFAILIHPSPLRFKKVADNVNKIFMKMLESVYATTSVTGREINKRRLYVHLDEGESSLYQGIEAVLNKMAGLGMTLFIYTQSLADLEARLGTTLAKVSQDSLNTYFVFKMNETDSIRKIHDMFGETSVTNTNIVHGGGEARINFSSNTQSILSSKSISNLRPAEGFLKNLHRRYQISFAYVPDLDPNEGLIVMDEIDTERMFARLLELNKKIQVQGF</sequence>
<evidence type="ECO:0000256" key="1">
    <source>
        <dbReference type="ARBA" id="ARBA00004651"/>
    </source>
</evidence>
<comment type="subcellular location">
    <subcellularLocation>
        <location evidence="1">Cell membrane</location>
        <topology evidence="1">Multi-pass membrane protein</topology>
    </subcellularLocation>
</comment>
<keyword evidence="5" id="KW-0472">Membrane</keyword>
<dbReference type="GO" id="GO:0005886">
    <property type="term" value="C:plasma membrane"/>
    <property type="evidence" value="ECO:0007669"/>
    <property type="project" value="UniProtKB-SubCell"/>
</dbReference>
<dbReference type="RefSeq" id="WP_034586278.1">
    <property type="nucleotide sequence ID" value="NZ_JRPE02000015.1"/>
</dbReference>
<feature type="domain" description="Type IV secretion system coupling protein TraD DNA-binding" evidence="6">
    <location>
        <begin position="83"/>
        <end position="210"/>
    </location>
</feature>
<dbReference type="PANTHER" id="PTHR37937:SF1">
    <property type="entry name" value="CONJUGATIVE TRANSFER: DNA TRANSPORT"/>
    <property type="match status" value="1"/>
</dbReference>
<organism evidence="8 9">
    <name type="scientific">Helicobacter magdeburgensis</name>
    <dbReference type="NCBI Taxonomy" id="471858"/>
    <lineage>
        <taxon>Bacteria</taxon>
        <taxon>Pseudomonadati</taxon>
        <taxon>Campylobacterota</taxon>
        <taxon>Epsilonproteobacteria</taxon>
        <taxon>Campylobacterales</taxon>
        <taxon>Helicobacteraceae</taxon>
        <taxon>Helicobacter</taxon>
    </lineage>
</organism>
<reference evidence="8 9" key="1">
    <citation type="journal article" date="2014" name="Genome Announc.">
        <title>Draft genome sequences of eight enterohepatic helicobacter species isolated from both laboratory and wild rodents.</title>
        <authorList>
            <person name="Sheh A."/>
            <person name="Shen Z."/>
            <person name="Fox J.G."/>
        </authorList>
    </citation>
    <scope>NUCLEOTIDE SEQUENCE [LARGE SCALE GENOMIC DNA]</scope>
    <source>
        <strain evidence="8 9">MIT 96-1001</strain>
    </source>
</reference>
<dbReference type="AlphaFoldDB" id="A0A4U8SWU7"/>
<evidence type="ECO:0000259" key="7">
    <source>
        <dbReference type="Pfam" id="PF12696"/>
    </source>
</evidence>
<evidence type="ECO:0000256" key="5">
    <source>
        <dbReference type="ARBA" id="ARBA00023136"/>
    </source>
</evidence>